<evidence type="ECO:0000313" key="7">
    <source>
        <dbReference type="Proteomes" id="UP000222542"/>
    </source>
</evidence>
<comment type="similarity">
    <text evidence="1">Belongs to the peptidase C48 family.</text>
</comment>
<dbReference type="Proteomes" id="UP000222542">
    <property type="component" value="Unassembled WGS sequence"/>
</dbReference>
<feature type="region of interest" description="Disordered" evidence="4">
    <location>
        <begin position="166"/>
        <end position="186"/>
    </location>
</feature>
<dbReference type="EMBL" id="AYRZ02000040">
    <property type="protein sequence ID" value="PHT63243.1"/>
    <property type="molecule type" value="Genomic_DNA"/>
</dbReference>
<dbReference type="InterPro" id="IPR003653">
    <property type="entry name" value="Peptidase_C48_C"/>
</dbReference>
<keyword evidence="2" id="KW-0645">Protease</keyword>
<dbReference type="InterPro" id="IPR038765">
    <property type="entry name" value="Papain-like_cys_pep_sf"/>
</dbReference>
<keyword evidence="3" id="KW-0378">Hydrolase</keyword>
<dbReference type="Pfam" id="PF02902">
    <property type="entry name" value="Peptidase_C48"/>
    <property type="match status" value="1"/>
</dbReference>
<evidence type="ECO:0000256" key="3">
    <source>
        <dbReference type="ARBA" id="ARBA00022801"/>
    </source>
</evidence>
<keyword evidence="7" id="KW-1185">Reference proteome</keyword>
<dbReference type="Gene3D" id="3.40.395.10">
    <property type="entry name" value="Adenoviral Proteinase, Chain A"/>
    <property type="match status" value="1"/>
</dbReference>
<proteinExistence type="inferred from homology"/>
<dbReference type="AlphaFoldDB" id="A0A2G2Y0H1"/>
<evidence type="ECO:0000259" key="5">
    <source>
        <dbReference type="Pfam" id="PF02902"/>
    </source>
</evidence>
<comment type="caution">
    <text evidence="6">The sequence shown here is derived from an EMBL/GenBank/DDBJ whole genome shotgun (WGS) entry which is preliminary data.</text>
</comment>
<reference evidence="6 7" key="2">
    <citation type="journal article" date="2017" name="Genome Biol.">
        <title>New reference genome sequences of hot pepper reveal the massive evolution of plant disease-resistance genes by retroduplication.</title>
        <authorList>
            <person name="Kim S."/>
            <person name="Park J."/>
            <person name="Yeom S.I."/>
            <person name="Kim Y.M."/>
            <person name="Seo E."/>
            <person name="Kim K.T."/>
            <person name="Kim M.S."/>
            <person name="Lee J.M."/>
            <person name="Cheong K."/>
            <person name="Shin H.S."/>
            <person name="Kim S.B."/>
            <person name="Han K."/>
            <person name="Lee J."/>
            <person name="Park M."/>
            <person name="Lee H.A."/>
            <person name="Lee H.Y."/>
            <person name="Lee Y."/>
            <person name="Oh S."/>
            <person name="Lee J.H."/>
            <person name="Choi E."/>
            <person name="Choi E."/>
            <person name="Lee S.E."/>
            <person name="Jeon J."/>
            <person name="Kim H."/>
            <person name="Choi G."/>
            <person name="Song H."/>
            <person name="Lee J."/>
            <person name="Lee S.C."/>
            <person name="Kwon J.K."/>
            <person name="Lee H.Y."/>
            <person name="Koo N."/>
            <person name="Hong Y."/>
            <person name="Kim R.W."/>
            <person name="Kang W.H."/>
            <person name="Huh J.H."/>
            <person name="Kang B.C."/>
            <person name="Yang T.J."/>
            <person name="Lee Y.H."/>
            <person name="Bennetzen J.L."/>
            <person name="Choi D."/>
        </authorList>
    </citation>
    <scope>NUCLEOTIDE SEQUENCE [LARGE SCALE GENOMIC DNA]</scope>
    <source>
        <strain evidence="7">cv. CM334</strain>
    </source>
</reference>
<evidence type="ECO:0000256" key="4">
    <source>
        <dbReference type="SAM" id="MobiDB-lite"/>
    </source>
</evidence>
<dbReference type="PANTHER" id="PTHR31470:SF40">
    <property type="entry name" value="UBIQUITIN-LIKE PROTEASE FAMILY PROFILE DOMAIN-CONTAINING PROTEIN"/>
    <property type="match status" value="1"/>
</dbReference>
<reference evidence="6 7" key="1">
    <citation type="journal article" date="2014" name="Nat. Genet.">
        <title>Genome sequence of the hot pepper provides insights into the evolution of pungency in Capsicum species.</title>
        <authorList>
            <person name="Kim S."/>
            <person name="Park M."/>
            <person name="Yeom S.I."/>
            <person name="Kim Y.M."/>
            <person name="Lee J.M."/>
            <person name="Lee H.A."/>
            <person name="Seo E."/>
            <person name="Choi J."/>
            <person name="Cheong K."/>
            <person name="Kim K.T."/>
            <person name="Jung K."/>
            <person name="Lee G.W."/>
            <person name="Oh S.K."/>
            <person name="Bae C."/>
            <person name="Kim S.B."/>
            <person name="Lee H.Y."/>
            <person name="Kim S.Y."/>
            <person name="Kim M.S."/>
            <person name="Kang B.C."/>
            <person name="Jo Y.D."/>
            <person name="Yang H.B."/>
            <person name="Jeong H.J."/>
            <person name="Kang W.H."/>
            <person name="Kwon J.K."/>
            <person name="Shin C."/>
            <person name="Lim J.Y."/>
            <person name="Park J.H."/>
            <person name="Huh J.H."/>
            <person name="Kim J.S."/>
            <person name="Kim B.D."/>
            <person name="Cohen O."/>
            <person name="Paran I."/>
            <person name="Suh M.C."/>
            <person name="Lee S.B."/>
            <person name="Kim Y.K."/>
            <person name="Shin Y."/>
            <person name="Noh S.J."/>
            <person name="Park J."/>
            <person name="Seo Y.S."/>
            <person name="Kwon S.Y."/>
            <person name="Kim H.A."/>
            <person name="Park J.M."/>
            <person name="Kim H.J."/>
            <person name="Choi S.B."/>
            <person name="Bosland P.W."/>
            <person name="Reeves G."/>
            <person name="Jo S.H."/>
            <person name="Lee B.W."/>
            <person name="Cho H.T."/>
            <person name="Choi H.S."/>
            <person name="Lee M.S."/>
            <person name="Yu Y."/>
            <person name="Do Choi Y."/>
            <person name="Park B.S."/>
            <person name="van Deynze A."/>
            <person name="Ashrafi H."/>
            <person name="Hill T."/>
            <person name="Kim W.T."/>
            <person name="Pai H.S."/>
            <person name="Ahn H.K."/>
            <person name="Yeam I."/>
            <person name="Giovannoni J.J."/>
            <person name="Rose J.K."/>
            <person name="Sorensen I."/>
            <person name="Lee S.J."/>
            <person name="Kim R.W."/>
            <person name="Choi I.Y."/>
            <person name="Choi B.S."/>
            <person name="Lim J.S."/>
            <person name="Lee Y.H."/>
            <person name="Choi D."/>
        </authorList>
    </citation>
    <scope>NUCLEOTIDE SEQUENCE [LARGE SCALE GENOMIC DNA]</scope>
    <source>
        <strain evidence="7">cv. CM334</strain>
    </source>
</reference>
<accession>A0A2G2Y0H1</accession>
<dbReference type="GO" id="GO:0008234">
    <property type="term" value="F:cysteine-type peptidase activity"/>
    <property type="evidence" value="ECO:0007669"/>
    <property type="project" value="InterPro"/>
</dbReference>
<evidence type="ECO:0000256" key="1">
    <source>
        <dbReference type="ARBA" id="ARBA00005234"/>
    </source>
</evidence>
<dbReference type="Gramene" id="PHT63243">
    <property type="protein sequence ID" value="PHT63243"/>
    <property type="gene ID" value="T459_32887"/>
</dbReference>
<organism evidence="6 7">
    <name type="scientific">Capsicum annuum</name>
    <name type="common">Capsicum pepper</name>
    <dbReference type="NCBI Taxonomy" id="4072"/>
    <lineage>
        <taxon>Eukaryota</taxon>
        <taxon>Viridiplantae</taxon>
        <taxon>Streptophyta</taxon>
        <taxon>Embryophyta</taxon>
        <taxon>Tracheophyta</taxon>
        <taxon>Spermatophyta</taxon>
        <taxon>Magnoliopsida</taxon>
        <taxon>eudicotyledons</taxon>
        <taxon>Gunneridae</taxon>
        <taxon>Pentapetalae</taxon>
        <taxon>asterids</taxon>
        <taxon>lamiids</taxon>
        <taxon>Solanales</taxon>
        <taxon>Solanaceae</taxon>
        <taxon>Solanoideae</taxon>
        <taxon>Capsiceae</taxon>
        <taxon>Capsicum</taxon>
    </lineage>
</organism>
<evidence type="ECO:0000313" key="6">
    <source>
        <dbReference type="EMBL" id="PHT63243.1"/>
    </source>
</evidence>
<dbReference type="PANTHER" id="PTHR31470">
    <property type="entry name" value="CYSTEINE PROTEINASES SUPERFAMILY PROTEIN-RELATED-RELATED"/>
    <property type="match status" value="1"/>
</dbReference>
<feature type="domain" description="Ubiquitin-like protease family profile" evidence="5">
    <location>
        <begin position="282"/>
        <end position="418"/>
    </location>
</feature>
<name>A0A2G2Y0H1_CAPAN</name>
<gene>
    <name evidence="6" type="ORF">T459_32887</name>
</gene>
<evidence type="ECO:0000256" key="2">
    <source>
        <dbReference type="ARBA" id="ARBA00022670"/>
    </source>
</evidence>
<protein>
    <recommendedName>
        <fullName evidence="5">Ubiquitin-like protease family profile domain-containing protein</fullName>
    </recommendedName>
</protein>
<sequence length="457" mass="53605">MQTRASLRKKEFITLMSQIEPKKIDEALKDESWVEDIKEELDQFKQNQYGIHLGRNEWCKKGSDKKKSNLSKAIKSVSNPMILVLKDLEDLKDQIKSIEKGLVILQESIFKLLKLGKDTSTDVGKVRMTIDGFKLGVGMVRQEFTVVRTLVRKKFKMMFKAIEQSKQQYEDEDSEPQHMDYDSVETSPQRFNPNVVQNLNENEDGTKQIDICFYYLRKKSKYDPNRYYKFSTVDCNFMNIIRSIYDVYSMDDSNLTTGGQVAHLNEYISGFRMHVVVPWNIVEDIYIPFNIKEKYHYVLAVLSFSERCIFLYDSYESSGHYPAVFAQIKKLAEIIPLCLQTCDFYSKKGIDLQNYPRYKEKDYSYLFDMIFEENFPQQPSESLDCGVFMVMYAECLSYGYKTFATEFDLNGLRTRYFVLLWDYGIRKQEVNVHSDVEAPLRPARQNRITSVTEGFDV</sequence>
<dbReference type="GO" id="GO:0006508">
    <property type="term" value="P:proteolysis"/>
    <property type="evidence" value="ECO:0007669"/>
    <property type="project" value="UniProtKB-KW"/>
</dbReference>
<dbReference type="SUPFAM" id="SSF54001">
    <property type="entry name" value="Cysteine proteinases"/>
    <property type="match status" value="1"/>
</dbReference>